<dbReference type="InParanoid" id="A0A6P6YK70"/>
<keyword evidence="1" id="KW-0472">Membrane</keyword>
<feature type="transmembrane region" description="Helical" evidence="1">
    <location>
        <begin position="69"/>
        <end position="88"/>
    </location>
</feature>
<protein>
    <submittedName>
        <fullName evidence="3">Transmembrane protein 117-like</fullName>
    </submittedName>
</protein>
<feature type="transmembrane region" description="Helical" evidence="1">
    <location>
        <begin position="165"/>
        <end position="190"/>
    </location>
</feature>
<feature type="transmembrane region" description="Helical" evidence="1">
    <location>
        <begin position="254"/>
        <end position="276"/>
    </location>
</feature>
<dbReference type="GO" id="GO:0070059">
    <property type="term" value="P:intrinsic apoptotic signaling pathway in response to endoplasmic reticulum stress"/>
    <property type="evidence" value="ECO:0007669"/>
    <property type="project" value="TreeGrafter"/>
</dbReference>
<dbReference type="PANTHER" id="PTHR31226:SF1">
    <property type="entry name" value="TRANSMEMBRANE PROTEIN 117"/>
    <property type="match status" value="1"/>
</dbReference>
<dbReference type="Pfam" id="PF15113">
    <property type="entry name" value="TMEM117"/>
    <property type="match status" value="1"/>
</dbReference>
<proteinExistence type="predicted"/>
<feature type="transmembrane region" description="Helical" evidence="1">
    <location>
        <begin position="123"/>
        <end position="144"/>
    </location>
</feature>
<keyword evidence="2" id="KW-1185">Reference proteome</keyword>
<dbReference type="AlphaFoldDB" id="A0A6P6YK70"/>
<name>A0A6P6YK70_DERPT</name>
<keyword evidence="1" id="KW-0812">Transmembrane</keyword>
<gene>
    <name evidence="3" type="primary">LOC113799497</name>
</gene>
<evidence type="ECO:0000313" key="3">
    <source>
        <dbReference type="RefSeq" id="XP_027205933.1"/>
    </source>
</evidence>
<dbReference type="KEGG" id="dpte:113799497"/>
<feature type="transmembrane region" description="Helical" evidence="1">
    <location>
        <begin position="296"/>
        <end position="313"/>
    </location>
</feature>
<sequence length="671" mass="78304">MMTNDEDDDMDRPQFCHKCNIWYGSLDPSYPITCHCPEMIKSNAMNMNDSGSIYSVHMRKDFRYYFQHPYSRLFVAYFVIFCNFLIFAEDPLSHSLMECSIPVLGNVISLLFTKYPPEFEWRFIKASMSISAIILGLFIGKFFLHHIVLRRILRLKMFREESGTWMIMLISSVLSCYFASQIYNALLLMFHPAFHSYLITSKMGITYALFMKIAACGTWCGDFFTAWMITDMMLQDNLYPKWAIGLREFWYKHANIRILVFWSGSLVIAASVITIILTEVICWDCITYGLFSTTEFSRAFLASAILVMDLLIVMQDWDFPHFVCDLNIKLPGLLQPSYTLNFFRKSLKFPPVEIKITGKWFNYGIIVFVMMLDLNMWKNQVIYYPSNYGQYVETITNRVCSITDQKSIDILHRGDGLIDWSYENRSRMIDPQTNRTYIQEDLIIYARYFGYPWVYKMASLIPILAGFAFFLFLVYFYGRFPPKTDASLGGRLPKRRSYRSSWRRERRDNRLRINHRKRHISWPGLNTVFEKYQNRYDLSLPNKMPNDVDIDAKISSANYQDKLFEQNEHNHIITDTKIDNISNSNAQKTSLNSDNNCNSKSNLPLNPLINILTPISSRFILSLPSNPLKICAFIMPITTNGKVNNKVDEDIDLNPVNTVENTHQSSQPTTI</sequence>
<feature type="transmembrane region" description="Helical" evidence="1">
    <location>
        <begin position="457"/>
        <end position="478"/>
    </location>
</feature>
<dbReference type="OrthoDB" id="419441at2759"/>
<accession>A0A6P6YK70</accession>
<evidence type="ECO:0000256" key="1">
    <source>
        <dbReference type="SAM" id="Phobius"/>
    </source>
</evidence>
<dbReference type="OMA" id="QMIFKEE"/>
<dbReference type="InterPro" id="IPR029370">
    <property type="entry name" value="TMEM117"/>
</dbReference>
<evidence type="ECO:0000313" key="2">
    <source>
        <dbReference type="Proteomes" id="UP000515146"/>
    </source>
</evidence>
<reference evidence="3" key="1">
    <citation type="submission" date="2025-08" db="UniProtKB">
        <authorList>
            <consortium name="RefSeq"/>
        </authorList>
    </citation>
    <scope>IDENTIFICATION</scope>
    <source>
        <strain evidence="3">Airmid</strain>
    </source>
</reference>
<keyword evidence="1" id="KW-1133">Transmembrane helix</keyword>
<dbReference type="PANTHER" id="PTHR31226">
    <property type="entry name" value="TRANSMEMBRANE PROTEIN 117"/>
    <property type="match status" value="1"/>
</dbReference>
<dbReference type="RefSeq" id="XP_027205933.1">
    <property type="nucleotide sequence ID" value="XM_027350132.1"/>
</dbReference>
<dbReference type="Proteomes" id="UP000515146">
    <property type="component" value="Unplaced"/>
</dbReference>
<feature type="transmembrane region" description="Helical" evidence="1">
    <location>
        <begin position="210"/>
        <end position="234"/>
    </location>
</feature>
<organism evidence="2 3">
    <name type="scientific">Dermatophagoides pteronyssinus</name>
    <name type="common">European house dust mite</name>
    <dbReference type="NCBI Taxonomy" id="6956"/>
    <lineage>
        <taxon>Eukaryota</taxon>
        <taxon>Metazoa</taxon>
        <taxon>Ecdysozoa</taxon>
        <taxon>Arthropoda</taxon>
        <taxon>Chelicerata</taxon>
        <taxon>Arachnida</taxon>
        <taxon>Acari</taxon>
        <taxon>Acariformes</taxon>
        <taxon>Sarcoptiformes</taxon>
        <taxon>Astigmata</taxon>
        <taxon>Psoroptidia</taxon>
        <taxon>Analgoidea</taxon>
        <taxon>Pyroglyphidae</taxon>
        <taxon>Dermatophagoidinae</taxon>
        <taxon>Dermatophagoides</taxon>
    </lineage>
</organism>